<dbReference type="EMBL" id="JAEHOD010000012">
    <property type="protein sequence ID" value="KAG2450154.1"/>
    <property type="molecule type" value="Genomic_DNA"/>
</dbReference>
<keyword evidence="7" id="KW-0808">Transferase</keyword>
<gene>
    <name evidence="14" type="ORF">HYH02_000256</name>
</gene>
<name>A0A835WMV6_9CHLO</name>
<comment type="similarity">
    <text evidence="2">Belongs to the RNA methyltransferase RsmE family.</text>
</comment>
<keyword evidence="15" id="KW-1185">Reference proteome</keyword>
<sequence>MPALQGAWRALASSRHGANTALVTFGRRRGLCRPQHCSRAVHSASAGPPATATSDAAWGEQTFSALQKKATSRLHRFYVPQPLGPTPEPATLEALLGGAVPAVATASSSATAASVNGSNSSSSTNGSSAVVSSAPAADGGSGKRRKAGSSTAAAAAASAAADAAAAAWAGSVAAGVPATLVLEGEEARHAARALRLAAGDRVELCDGRGNVAEGVVTGTDKQRMWVSTEGAALHQRWAGPRWVLAVACTTLKGGRAEWLVEKATELGAFMLVPLVTERSQAGGKAKFRTSRGGGGGGGGGSDSDWGSEGGGDDYQPGRLERVAIAATKQSLRPHALALTPPTPLKDLLPLVRRAAAEPAAAAAIGPAAAVAASAGGAGGAAPGGGSGGSGDGGDGGVVGCGGQAGFSLVAVAGAPALMSVLQQLRGGRGAAGDPAGRLDQSLHTSETAATDATRPAAAQTSSPVRVLFVGPEGDFTPAELAALVEAGARPVGLGANRLRTETAAIGLLSACLFSD</sequence>
<evidence type="ECO:0000256" key="10">
    <source>
        <dbReference type="ARBA" id="ARBA00047944"/>
    </source>
</evidence>
<keyword evidence="6" id="KW-0489">Methyltransferase</keyword>
<dbReference type="Gene3D" id="3.40.1280.10">
    <property type="match status" value="1"/>
</dbReference>
<dbReference type="InterPro" id="IPR046886">
    <property type="entry name" value="RsmE_MTase_dom"/>
</dbReference>
<dbReference type="Pfam" id="PF20260">
    <property type="entry name" value="PUA_4"/>
    <property type="match status" value="1"/>
</dbReference>
<evidence type="ECO:0000256" key="3">
    <source>
        <dbReference type="ARBA" id="ARBA00012328"/>
    </source>
</evidence>
<reference evidence="14" key="1">
    <citation type="journal article" date="2020" name="bioRxiv">
        <title>Comparative genomics of Chlamydomonas.</title>
        <authorList>
            <person name="Craig R.J."/>
            <person name="Hasan A.R."/>
            <person name="Ness R.W."/>
            <person name="Keightley P.D."/>
        </authorList>
    </citation>
    <scope>NUCLEOTIDE SEQUENCE</scope>
    <source>
        <strain evidence="14">CCAP 11/173</strain>
    </source>
</reference>
<dbReference type="AlphaFoldDB" id="A0A835WMV6"/>
<evidence type="ECO:0000256" key="8">
    <source>
        <dbReference type="ARBA" id="ARBA00022691"/>
    </source>
</evidence>
<evidence type="ECO:0000256" key="7">
    <source>
        <dbReference type="ARBA" id="ARBA00022679"/>
    </source>
</evidence>
<dbReference type="InterPro" id="IPR029028">
    <property type="entry name" value="Alpha/beta_knot_MTases"/>
</dbReference>
<dbReference type="SUPFAM" id="SSF88697">
    <property type="entry name" value="PUA domain-like"/>
    <property type="match status" value="1"/>
</dbReference>
<feature type="domain" description="Ribosomal RNA small subunit methyltransferase E methyltransferase" evidence="12">
    <location>
        <begin position="459"/>
        <end position="510"/>
    </location>
</feature>
<protein>
    <recommendedName>
        <fullName evidence="3">16S rRNA (uracil(1498)-N(3))-methyltransferase</fullName>
        <ecNumber evidence="3">2.1.1.193</ecNumber>
    </recommendedName>
</protein>
<evidence type="ECO:0000313" key="14">
    <source>
        <dbReference type="EMBL" id="KAG2450154.1"/>
    </source>
</evidence>
<dbReference type="CDD" id="cd18084">
    <property type="entry name" value="RsmE-like"/>
    <property type="match status" value="1"/>
</dbReference>
<evidence type="ECO:0000256" key="2">
    <source>
        <dbReference type="ARBA" id="ARBA00005528"/>
    </source>
</evidence>
<feature type="domain" description="Ribosomal RNA small subunit methyltransferase E PUA-like" evidence="13">
    <location>
        <begin position="182"/>
        <end position="226"/>
    </location>
</feature>
<feature type="compositionally biased region" description="Gly residues" evidence="11">
    <location>
        <begin position="291"/>
        <end position="301"/>
    </location>
</feature>
<evidence type="ECO:0000256" key="9">
    <source>
        <dbReference type="ARBA" id="ARBA00025699"/>
    </source>
</evidence>
<dbReference type="SUPFAM" id="SSF75217">
    <property type="entry name" value="alpha/beta knot"/>
    <property type="match status" value="2"/>
</dbReference>
<dbReference type="Proteomes" id="UP000613740">
    <property type="component" value="Unassembled WGS sequence"/>
</dbReference>
<dbReference type="GO" id="GO:0005737">
    <property type="term" value="C:cytoplasm"/>
    <property type="evidence" value="ECO:0007669"/>
    <property type="project" value="UniProtKB-SubCell"/>
</dbReference>
<evidence type="ECO:0000313" key="15">
    <source>
        <dbReference type="Proteomes" id="UP000613740"/>
    </source>
</evidence>
<comment type="function">
    <text evidence="9">Specifically methylates the N3 position of the uracil ring of uridine 1498 (m3U1498) in 16S rRNA. Acts on the fully assembled 30S ribosomal subunit.</text>
</comment>
<evidence type="ECO:0000259" key="13">
    <source>
        <dbReference type="Pfam" id="PF20260"/>
    </source>
</evidence>
<keyword evidence="8" id="KW-0949">S-adenosyl-L-methionine</keyword>
<organism evidence="14 15">
    <name type="scientific">Chlamydomonas schloesseri</name>
    <dbReference type="NCBI Taxonomy" id="2026947"/>
    <lineage>
        <taxon>Eukaryota</taxon>
        <taxon>Viridiplantae</taxon>
        <taxon>Chlorophyta</taxon>
        <taxon>core chlorophytes</taxon>
        <taxon>Chlorophyceae</taxon>
        <taxon>CS clade</taxon>
        <taxon>Chlamydomonadales</taxon>
        <taxon>Chlamydomonadaceae</taxon>
        <taxon>Chlamydomonas</taxon>
    </lineage>
</organism>
<keyword evidence="5" id="KW-0698">rRNA processing</keyword>
<evidence type="ECO:0000256" key="1">
    <source>
        <dbReference type="ARBA" id="ARBA00004496"/>
    </source>
</evidence>
<dbReference type="OrthoDB" id="3465at2759"/>
<dbReference type="InterPro" id="IPR015947">
    <property type="entry name" value="PUA-like_sf"/>
</dbReference>
<dbReference type="InterPro" id="IPR006700">
    <property type="entry name" value="RsmE"/>
</dbReference>
<evidence type="ECO:0000259" key="12">
    <source>
        <dbReference type="Pfam" id="PF04452"/>
    </source>
</evidence>
<dbReference type="Pfam" id="PF04452">
    <property type="entry name" value="Methyltrans_RNA"/>
    <property type="match status" value="2"/>
</dbReference>
<dbReference type="PANTHER" id="PTHR30027">
    <property type="entry name" value="RIBOSOMAL RNA SMALL SUBUNIT METHYLTRANSFERASE E"/>
    <property type="match status" value="1"/>
</dbReference>
<accession>A0A835WMV6</accession>
<evidence type="ECO:0000256" key="5">
    <source>
        <dbReference type="ARBA" id="ARBA00022552"/>
    </source>
</evidence>
<feature type="domain" description="Ribosomal RNA small subunit methyltransferase E methyltransferase" evidence="12">
    <location>
        <begin position="244"/>
        <end position="282"/>
    </location>
</feature>
<dbReference type="GO" id="GO:0070042">
    <property type="term" value="F:rRNA (uridine-N3-)-methyltransferase activity"/>
    <property type="evidence" value="ECO:0007669"/>
    <property type="project" value="TreeGrafter"/>
</dbReference>
<dbReference type="InterPro" id="IPR046887">
    <property type="entry name" value="RsmE_PUA-like"/>
</dbReference>
<dbReference type="EC" id="2.1.1.193" evidence="3"/>
<feature type="region of interest" description="Disordered" evidence="11">
    <location>
        <begin position="282"/>
        <end position="316"/>
    </location>
</feature>
<evidence type="ECO:0000256" key="6">
    <source>
        <dbReference type="ARBA" id="ARBA00022603"/>
    </source>
</evidence>
<dbReference type="PANTHER" id="PTHR30027:SF3">
    <property type="entry name" value="16S RRNA (URACIL(1498)-N(3))-METHYLTRANSFERASE"/>
    <property type="match status" value="1"/>
</dbReference>
<comment type="catalytic activity">
    <reaction evidence="10">
        <text>uridine(1498) in 16S rRNA + S-adenosyl-L-methionine = N(3)-methyluridine(1498) in 16S rRNA + S-adenosyl-L-homocysteine + H(+)</text>
        <dbReference type="Rhea" id="RHEA:42920"/>
        <dbReference type="Rhea" id="RHEA-COMP:10283"/>
        <dbReference type="Rhea" id="RHEA-COMP:10284"/>
        <dbReference type="ChEBI" id="CHEBI:15378"/>
        <dbReference type="ChEBI" id="CHEBI:57856"/>
        <dbReference type="ChEBI" id="CHEBI:59789"/>
        <dbReference type="ChEBI" id="CHEBI:65315"/>
        <dbReference type="ChEBI" id="CHEBI:74502"/>
        <dbReference type="EC" id="2.1.1.193"/>
    </reaction>
</comment>
<proteinExistence type="inferred from homology"/>
<comment type="subcellular location">
    <subcellularLocation>
        <location evidence="1">Cytoplasm</location>
    </subcellularLocation>
</comment>
<dbReference type="GO" id="GO:0070475">
    <property type="term" value="P:rRNA base methylation"/>
    <property type="evidence" value="ECO:0007669"/>
    <property type="project" value="TreeGrafter"/>
</dbReference>
<dbReference type="NCBIfam" id="TIGR00046">
    <property type="entry name" value="RsmE family RNA methyltransferase"/>
    <property type="match status" value="1"/>
</dbReference>
<evidence type="ECO:0000256" key="4">
    <source>
        <dbReference type="ARBA" id="ARBA00022490"/>
    </source>
</evidence>
<dbReference type="InterPro" id="IPR029026">
    <property type="entry name" value="tRNA_m1G_MTases_N"/>
</dbReference>
<feature type="compositionally biased region" description="Low complexity" evidence="11">
    <location>
        <begin position="113"/>
        <end position="138"/>
    </location>
</feature>
<evidence type="ECO:0000256" key="11">
    <source>
        <dbReference type="SAM" id="MobiDB-lite"/>
    </source>
</evidence>
<keyword evidence="4" id="KW-0963">Cytoplasm</keyword>
<comment type="caution">
    <text evidence="14">The sequence shown here is derived from an EMBL/GenBank/DDBJ whole genome shotgun (WGS) entry which is preliminary data.</text>
</comment>
<feature type="region of interest" description="Disordered" evidence="11">
    <location>
        <begin position="113"/>
        <end position="146"/>
    </location>
</feature>